<protein>
    <submittedName>
        <fullName evidence="2">AhpC/TSA family protein</fullName>
    </submittedName>
</protein>
<dbReference type="OrthoDB" id="9809746at2"/>
<dbReference type="EMBL" id="RDRB01000001">
    <property type="protein sequence ID" value="ROU04229.1"/>
    <property type="molecule type" value="Genomic_DNA"/>
</dbReference>
<proteinExistence type="predicted"/>
<evidence type="ECO:0000259" key="1">
    <source>
        <dbReference type="PROSITE" id="PS51352"/>
    </source>
</evidence>
<dbReference type="Pfam" id="PF00578">
    <property type="entry name" value="AhpC-TSA"/>
    <property type="match status" value="1"/>
</dbReference>
<dbReference type="Gene3D" id="3.40.30.10">
    <property type="entry name" value="Glutaredoxin"/>
    <property type="match status" value="1"/>
</dbReference>
<comment type="caution">
    <text evidence="2">The sequence shown here is derived from an EMBL/GenBank/DDBJ whole genome shotgun (WGS) entry which is preliminary data.</text>
</comment>
<dbReference type="InterPro" id="IPR036249">
    <property type="entry name" value="Thioredoxin-like_sf"/>
</dbReference>
<evidence type="ECO:0000313" key="2">
    <source>
        <dbReference type="EMBL" id="ROU04229.1"/>
    </source>
</evidence>
<feature type="domain" description="Thioredoxin" evidence="1">
    <location>
        <begin position="6"/>
        <end position="164"/>
    </location>
</feature>
<dbReference type="PROSITE" id="PS51352">
    <property type="entry name" value="THIOREDOXIN_2"/>
    <property type="match status" value="1"/>
</dbReference>
<dbReference type="Proteomes" id="UP000268016">
    <property type="component" value="Unassembled WGS sequence"/>
</dbReference>
<name>A0A3N2R9S9_9RHOB</name>
<dbReference type="AlphaFoldDB" id="A0A3N2R9S9"/>
<sequence length="175" mass="19183">MMSTKPMPDTRAPALSLPLVGGGTWTLAERNPENFTMVVVYRGYHCPVCKSYLTKLNGLMDAAAEAGVETVVVSMDSAERAEAAKAEWDLDRLTIAYGLTVEDAKAWGLYVSTSIKEAEAQTFAEPGLFWIRPDGRLYLIDISNMPWSRPDVEFLLSKARFAVDNGYPARGTAAV</sequence>
<keyword evidence="3" id="KW-1185">Reference proteome</keyword>
<evidence type="ECO:0000313" key="3">
    <source>
        <dbReference type="Proteomes" id="UP000268016"/>
    </source>
</evidence>
<dbReference type="InterPro" id="IPR013766">
    <property type="entry name" value="Thioredoxin_domain"/>
</dbReference>
<dbReference type="InterPro" id="IPR000866">
    <property type="entry name" value="AhpC/TSA"/>
</dbReference>
<dbReference type="GO" id="GO:0016491">
    <property type="term" value="F:oxidoreductase activity"/>
    <property type="evidence" value="ECO:0007669"/>
    <property type="project" value="InterPro"/>
</dbReference>
<gene>
    <name evidence="2" type="ORF">EAT49_02235</name>
</gene>
<dbReference type="GO" id="GO:0016209">
    <property type="term" value="F:antioxidant activity"/>
    <property type="evidence" value="ECO:0007669"/>
    <property type="project" value="InterPro"/>
</dbReference>
<accession>A0A3N2R9S9</accession>
<organism evidence="2 3">
    <name type="scientific">Histidinibacterium lentulum</name>
    <dbReference type="NCBI Taxonomy" id="2480588"/>
    <lineage>
        <taxon>Bacteria</taxon>
        <taxon>Pseudomonadati</taxon>
        <taxon>Pseudomonadota</taxon>
        <taxon>Alphaproteobacteria</taxon>
        <taxon>Rhodobacterales</taxon>
        <taxon>Paracoccaceae</taxon>
        <taxon>Histidinibacterium</taxon>
    </lineage>
</organism>
<reference evidence="2 3" key="1">
    <citation type="submission" date="2018-10" db="EMBL/GenBank/DDBJ databases">
        <title>Histidinibacterium lentulum gen. nov., sp. nov., a marine bacterium from the culture broth of Picochlorum sp. 122.</title>
        <authorList>
            <person name="Wang G."/>
        </authorList>
    </citation>
    <scope>NUCLEOTIDE SEQUENCE [LARGE SCALE GENOMIC DNA]</scope>
    <source>
        <strain evidence="2 3">B17</strain>
    </source>
</reference>
<dbReference type="SUPFAM" id="SSF52833">
    <property type="entry name" value="Thioredoxin-like"/>
    <property type="match status" value="1"/>
</dbReference>